<dbReference type="EMBL" id="UGGQ01000006">
    <property type="protein sequence ID" value="STO17415.1"/>
    <property type="molecule type" value="Genomic_DNA"/>
</dbReference>
<dbReference type="AlphaFoldDB" id="A0A2J9KSZ2"/>
<feature type="region of interest" description="Disordered" evidence="1">
    <location>
        <begin position="13"/>
        <end position="33"/>
    </location>
</feature>
<dbReference type="Proteomes" id="UP000582487">
    <property type="component" value="Unassembled WGS sequence"/>
</dbReference>
<dbReference type="EMBL" id="JABCUV010000001">
    <property type="protein sequence ID" value="NMW92247.1"/>
    <property type="molecule type" value="Genomic_DNA"/>
</dbReference>
<protein>
    <submittedName>
        <fullName evidence="2">Uncharacterized protein</fullName>
    </submittedName>
</protein>
<reference evidence="3 4" key="1">
    <citation type="submission" date="2018-06" db="EMBL/GenBank/DDBJ databases">
        <authorList>
            <consortium name="Pathogen Informatics"/>
            <person name="Doyle S."/>
        </authorList>
    </citation>
    <scope>NUCLEOTIDE SEQUENCE [LARGE SCALE GENOMIC DNA]</scope>
    <source>
        <strain evidence="3 4">NCTC11819</strain>
    </source>
</reference>
<dbReference type="RefSeq" id="WP_004016810.1">
    <property type="nucleotide sequence ID" value="NZ_CAMUNX010000005.1"/>
</dbReference>
<gene>
    <name evidence="2" type="ORF">HHJ74_00745</name>
    <name evidence="3" type="ORF">NCTC11819_02005</name>
</gene>
<evidence type="ECO:0000256" key="1">
    <source>
        <dbReference type="SAM" id="MobiDB-lite"/>
    </source>
</evidence>
<proteinExistence type="predicted"/>
<evidence type="ECO:0000313" key="5">
    <source>
        <dbReference type="Proteomes" id="UP000582487"/>
    </source>
</evidence>
<organism evidence="2 5">
    <name type="scientific">Mobiluncus mulieris</name>
    <dbReference type="NCBI Taxonomy" id="2052"/>
    <lineage>
        <taxon>Bacteria</taxon>
        <taxon>Bacillati</taxon>
        <taxon>Actinomycetota</taxon>
        <taxon>Actinomycetes</taxon>
        <taxon>Actinomycetales</taxon>
        <taxon>Actinomycetaceae</taxon>
        <taxon>Mobiluncus</taxon>
    </lineage>
</organism>
<name>A0A2J9KSZ2_9ACTO</name>
<dbReference type="Proteomes" id="UP000255284">
    <property type="component" value="Unassembled WGS sequence"/>
</dbReference>
<accession>A0A2J9KSZ2</accession>
<comment type="caution">
    <text evidence="2">The sequence shown here is derived from an EMBL/GenBank/DDBJ whole genome shotgun (WGS) entry which is preliminary data.</text>
</comment>
<evidence type="ECO:0000313" key="3">
    <source>
        <dbReference type="EMBL" id="STO17415.1"/>
    </source>
</evidence>
<reference evidence="2 5" key="2">
    <citation type="submission" date="2020-04" db="EMBL/GenBank/DDBJ databases">
        <title>Antimicrobial susceptibility and clonality of vaginal-derived multi-drug resistant Mobiluncus isolates in China.</title>
        <authorList>
            <person name="Zhang X."/>
        </authorList>
    </citation>
    <scope>NUCLEOTIDE SEQUENCE [LARGE SCALE GENOMIC DNA]</scope>
    <source>
        <strain evidence="2 5">7</strain>
    </source>
</reference>
<feature type="compositionally biased region" description="Polar residues" evidence="1">
    <location>
        <begin position="21"/>
        <end position="33"/>
    </location>
</feature>
<dbReference type="GeneID" id="61167947"/>
<evidence type="ECO:0000313" key="2">
    <source>
        <dbReference type="EMBL" id="NMW92247.1"/>
    </source>
</evidence>
<evidence type="ECO:0000313" key="4">
    <source>
        <dbReference type="Proteomes" id="UP000255284"/>
    </source>
</evidence>
<sequence length="67" mass="7704">MDEKREMLMKLLFGSDDGDPGQTSAPTVSPRQLQRWQKATQKAQKINETLDNSQKSANILREMMHKD</sequence>